<reference evidence="8" key="1">
    <citation type="submission" date="2016-06" db="EMBL/GenBank/DDBJ databases">
        <title>Parallel loss of symbiosis genes in relatives of nitrogen-fixing non-legume Parasponia.</title>
        <authorList>
            <person name="Van Velzen R."/>
            <person name="Holmer R."/>
            <person name="Bu F."/>
            <person name="Rutten L."/>
            <person name="Van Zeijl A."/>
            <person name="Liu W."/>
            <person name="Santuari L."/>
            <person name="Cao Q."/>
            <person name="Sharma T."/>
            <person name="Shen D."/>
            <person name="Roswanjaya Y."/>
            <person name="Wardhani T."/>
            <person name="Kalhor M.S."/>
            <person name="Jansen J."/>
            <person name="Van den Hoogen J."/>
            <person name="Gungor B."/>
            <person name="Hartog M."/>
            <person name="Hontelez J."/>
            <person name="Verver J."/>
            <person name="Yang W.-C."/>
            <person name="Schijlen E."/>
            <person name="Repin R."/>
            <person name="Schilthuizen M."/>
            <person name="Schranz E."/>
            <person name="Heidstra R."/>
            <person name="Miyata K."/>
            <person name="Fedorova E."/>
            <person name="Kohlen W."/>
            <person name="Bisseling T."/>
            <person name="Smit S."/>
            <person name="Geurts R."/>
        </authorList>
    </citation>
    <scope>NUCLEOTIDE SEQUENCE [LARGE SCALE GENOMIC DNA]</scope>
    <source>
        <strain evidence="8">cv. WU1-14</strain>
    </source>
</reference>
<dbReference type="Pfam" id="PF03171">
    <property type="entry name" value="2OG-FeII_Oxy"/>
    <property type="match status" value="1"/>
</dbReference>
<dbReference type="GO" id="GO:0046872">
    <property type="term" value="F:metal ion binding"/>
    <property type="evidence" value="ECO:0007669"/>
    <property type="project" value="UniProtKB-KW"/>
</dbReference>
<accession>A0A2P5B2W9</accession>
<evidence type="ECO:0000256" key="2">
    <source>
        <dbReference type="ARBA" id="ARBA00022723"/>
    </source>
</evidence>
<dbReference type="OrthoDB" id="288590at2759"/>
<dbReference type="InterPro" id="IPR026992">
    <property type="entry name" value="DIOX_N"/>
</dbReference>
<dbReference type="Pfam" id="PF14226">
    <property type="entry name" value="DIOX_N"/>
    <property type="match status" value="1"/>
</dbReference>
<evidence type="ECO:0000313" key="8">
    <source>
        <dbReference type="Proteomes" id="UP000237105"/>
    </source>
</evidence>
<dbReference type="SUPFAM" id="SSF51197">
    <property type="entry name" value="Clavaminate synthase-like"/>
    <property type="match status" value="1"/>
</dbReference>
<keyword evidence="3 5" id="KW-0560">Oxidoreductase</keyword>
<dbReference type="InterPro" id="IPR005123">
    <property type="entry name" value="Oxoglu/Fe-dep_dioxygenase_dom"/>
</dbReference>
<evidence type="ECO:0000259" key="6">
    <source>
        <dbReference type="PROSITE" id="PS51471"/>
    </source>
</evidence>
<dbReference type="InterPro" id="IPR044861">
    <property type="entry name" value="IPNS-like_FE2OG_OXY"/>
</dbReference>
<proteinExistence type="inferred from homology"/>
<comment type="caution">
    <text evidence="7">The sequence shown here is derived from an EMBL/GenBank/DDBJ whole genome shotgun (WGS) entry which is preliminary data.</text>
</comment>
<dbReference type="STRING" id="3476.A0A2P5B2W9"/>
<dbReference type="PRINTS" id="PR00682">
    <property type="entry name" value="IPNSYNTHASE"/>
</dbReference>
<gene>
    <name evidence="7" type="ORF">PanWU01x14_276270</name>
</gene>
<dbReference type="InterPro" id="IPR027443">
    <property type="entry name" value="IPNS-like_sf"/>
</dbReference>
<dbReference type="AlphaFoldDB" id="A0A2P5B2W9"/>
<dbReference type="EMBL" id="JXTB01000376">
    <property type="protein sequence ID" value="PON43153.1"/>
    <property type="molecule type" value="Genomic_DNA"/>
</dbReference>
<protein>
    <submittedName>
        <fullName evidence="7">Isopenicillin N synthase</fullName>
    </submittedName>
</protein>
<feature type="domain" description="Fe2OG dioxygenase" evidence="6">
    <location>
        <begin position="141"/>
        <end position="259"/>
    </location>
</feature>
<dbReference type="PANTHER" id="PTHR10209">
    <property type="entry name" value="OXIDOREDUCTASE, 2OG-FE II OXYGENASE FAMILY PROTEIN"/>
    <property type="match status" value="1"/>
</dbReference>
<dbReference type="Proteomes" id="UP000237105">
    <property type="component" value="Unassembled WGS sequence"/>
</dbReference>
<dbReference type="PROSITE" id="PS51471">
    <property type="entry name" value="FE2OG_OXY"/>
    <property type="match status" value="1"/>
</dbReference>
<evidence type="ECO:0000256" key="3">
    <source>
        <dbReference type="ARBA" id="ARBA00023002"/>
    </source>
</evidence>
<dbReference type="PANTHER" id="PTHR10209:SF590">
    <property type="entry name" value="2-OXOGLUTARATE (2OG) AND FE(II)-DEPENDENT OXYGENASE SUPERFAMILY PROTEIN"/>
    <property type="match status" value="1"/>
</dbReference>
<comment type="similarity">
    <text evidence="1 5">Belongs to the iron/ascorbate-dependent oxidoreductase family.</text>
</comment>
<evidence type="ECO:0000256" key="5">
    <source>
        <dbReference type="RuleBase" id="RU003682"/>
    </source>
</evidence>
<evidence type="ECO:0000256" key="1">
    <source>
        <dbReference type="ARBA" id="ARBA00008056"/>
    </source>
</evidence>
<keyword evidence="2 5" id="KW-0479">Metal-binding</keyword>
<name>A0A2P5B2W9_PARAD</name>
<organism evidence="7 8">
    <name type="scientific">Parasponia andersonii</name>
    <name type="common">Sponia andersonii</name>
    <dbReference type="NCBI Taxonomy" id="3476"/>
    <lineage>
        <taxon>Eukaryota</taxon>
        <taxon>Viridiplantae</taxon>
        <taxon>Streptophyta</taxon>
        <taxon>Embryophyta</taxon>
        <taxon>Tracheophyta</taxon>
        <taxon>Spermatophyta</taxon>
        <taxon>Magnoliopsida</taxon>
        <taxon>eudicotyledons</taxon>
        <taxon>Gunneridae</taxon>
        <taxon>Pentapetalae</taxon>
        <taxon>rosids</taxon>
        <taxon>fabids</taxon>
        <taxon>Rosales</taxon>
        <taxon>Cannabaceae</taxon>
        <taxon>Parasponia</taxon>
    </lineage>
</organism>
<keyword evidence="8" id="KW-1185">Reference proteome</keyword>
<evidence type="ECO:0000313" key="7">
    <source>
        <dbReference type="EMBL" id="PON43153.1"/>
    </source>
</evidence>
<dbReference type="Gene3D" id="2.60.120.330">
    <property type="entry name" value="B-lactam Antibiotic, Isopenicillin N Synthase, Chain"/>
    <property type="match status" value="1"/>
</dbReference>
<dbReference type="GO" id="GO:0051213">
    <property type="term" value="F:dioxygenase activity"/>
    <property type="evidence" value="ECO:0007669"/>
    <property type="project" value="UniProtKB-ARBA"/>
</dbReference>
<sequence>MTEDLLKLPFVDLSSPDRSSTAASIRQACTEHGFFYLVNHGVEKQLFEQVFGESKKLFALPLVEKLKLAQKENRGYTPLFGEVLDPDFGSKGDPKEFYYIGPGEDDSTPVQLNQWPSQDILPSWRPTVETYYTKVWCAGKRLLGLIALALNMEESFFEKVGGQLGSSDEEICGASARPDYGTLTLLASDGVRGLQACLICRGKFKQPRVWEDVPHVDGAFIVNIGDLMERWTNCLFRSTLHRVMPMGQERYSAAFFLDPKDECLVECLESCYSESYPPSIFVMDSFEVVSNSEVPTDFPQYGVVTTPKSGSALHMDFKRPILAKSCSKICDPVVFFQLWHLGLAAYKIALH</sequence>
<keyword evidence="4 5" id="KW-0408">Iron</keyword>
<evidence type="ECO:0000256" key="4">
    <source>
        <dbReference type="ARBA" id="ARBA00023004"/>
    </source>
</evidence>